<dbReference type="Pfam" id="PF21981">
    <property type="entry name" value="RecX_HTH3"/>
    <property type="match status" value="1"/>
</dbReference>
<feature type="domain" description="RecX second three-helical" evidence="6">
    <location>
        <begin position="57"/>
        <end position="96"/>
    </location>
</feature>
<dbReference type="Proteomes" id="UP000549250">
    <property type="component" value="Unassembled WGS sequence"/>
</dbReference>
<evidence type="ECO:0000313" key="10">
    <source>
        <dbReference type="Proteomes" id="UP000549250"/>
    </source>
</evidence>
<dbReference type="NCBIfam" id="NF001054">
    <property type="entry name" value="PRK00117.2-1"/>
    <property type="match status" value="1"/>
</dbReference>
<evidence type="ECO:0000256" key="4">
    <source>
        <dbReference type="ARBA" id="ARBA00022490"/>
    </source>
</evidence>
<evidence type="ECO:0000259" key="7">
    <source>
        <dbReference type="Pfam" id="PF21981"/>
    </source>
</evidence>
<keyword evidence="10" id="KW-1185">Reference proteome</keyword>
<dbReference type="InterPro" id="IPR053925">
    <property type="entry name" value="RecX_HTH_3rd"/>
</dbReference>
<proteinExistence type="inferred from homology"/>
<comment type="function">
    <text evidence="5">Modulates RecA activity.</text>
</comment>
<evidence type="ECO:0000259" key="8">
    <source>
        <dbReference type="Pfam" id="PF21982"/>
    </source>
</evidence>
<dbReference type="InterPro" id="IPR053926">
    <property type="entry name" value="RecX_HTH_1st"/>
</dbReference>
<dbReference type="InterPro" id="IPR036388">
    <property type="entry name" value="WH-like_DNA-bd_sf"/>
</dbReference>
<dbReference type="GO" id="GO:0006282">
    <property type="term" value="P:regulation of DNA repair"/>
    <property type="evidence" value="ECO:0007669"/>
    <property type="project" value="UniProtKB-UniRule"/>
</dbReference>
<comment type="subcellular location">
    <subcellularLocation>
        <location evidence="1 5">Cytoplasm</location>
    </subcellularLocation>
</comment>
<accession>A0A839T7S9</accession>
<protein>
    <recommendedName>
        <fullName evidence="3 5">Regulatory protein RecX</fullName>
    </recommendedName>
</protein>
<sequence length="154" mass="17662">MPVVLDSPAAVRRAAMDLLARREYGRFELTRKLCQCGALVGLVDPVLDRLADEGLLSDARYLEAFVRKRAIGGYGPLRIREELARQGLSRSAIEQAFQESTFDWSERLRDVWQRKFAGQKPQDQRERGKQARFLAYRGFPADMISQLWRDSTAD</sequence>
<feature type="domain" description="RecX third three-helical" evidence="7">
    <location>
        <begin position="106"/>
        <end position="146"/>
    </location>
</feature>
<dbReference type="EMBL" id="JACHXI010000009">
    <property type="protein sequence ID" value="MBB3103723.1"/>
    <property type="molecule type" value="Genomic_DNA"/>
</dbReference>
<evidence type="ECO:0000256" key="1">
    <source>
        <dbReference type="ARBA" id="ARBA00004496"/>
    </source>
</evidence>
<dbReference type="InterPro" id="IPR053924">
    <property type="entry name" value="RecX_HTH_2nd"/>
</dbReference>
<evidence type="ECO:0000256" key="2">
    <source>
        <dbReference type="ARBA" id="ARBA00009695"/>
    </source>
</evidence>
<dbReference type="InterPro" id="IPR003783">
    <property type="entry name" value="Regulatory_RecX"/>
</dbReference>
<keyword evidence="4 5" id="KW-0963">Cytoplasm</keyword>
<gene>
    <name evidence="5" type="primary">recX</name>
    <name evidence="9" type="ORF">FHR87_002120</name>
</gene>
<comment type="similarity">
    <text evidence="2 5">Belongs to the RecX family.</text>
</comment>
<dbReference type="Gene3D" id="1.10.10.10">
    <property type="entry name" value="Winged helix-like DNA-binding domain superfamily/Winged helix DNA-binding domain"/>
    <property type="match status" value="3"/>
</dbReference>
<dbReference type="HAMAP" id="MF_01114">
    <property type="entry name" value="RecX"/>
    <property type="match status" value="1"/>
</dbReference>
<evidence type="ECO:0000313" key="9">
    <source>
        <dbReference type="EMBL" id="MBB3103723.1"/>
    </source>
</evidence>
<evidence type="ECO:0000256" key="3">
    <source>
        <dbReference type="ARBA" id="ARBA00018111"/>
    </source>
</evidence>
<dbReference type="GO" id="GO:0005737">
    <property type="term" value="C:cytoplasm"/>
    <property type="evidence" value="ECO:0007669"/>
    <property type="project" value="UniProtKB-SubCell"/>
</dbReference>
<organism evidence="9 10">
    <name type="scientific">Azomonas macrocytogenes</name>
    <name type="common">Azotobacter macrocytogenes</name>
    <dbReference type="NCBI Taxonomy" id="69962"/>
    <lineage>
        <taxon>Bacteria</taxon>
        <taxon>Pseudomonadati</taxon>
        <taxon>Pseudomonadota</taxon>
        <taxon>Gammaproteobacteria</taxon>
        <taxon>Pseudomonadales</taxon>
        <taxon>Pseudomonadaceae</taxon>
        <taxon>Azomonas</taxon>
    </lineage>
</organism>
<dbReference type="Pfam" id="PF21982">
    <property type="entry name" value="RecX_HTH1"/>
    <property type="match status" value="1"/>
</dbReference>
<dbReference type="RefSeq" id="WP_183166642.1">
    <property type="nucleotide sequence ID" value="NZ_JACHXI010000009.1"/>
</dbReference>
<comment type="caution">
    <text evidence="9">The sequence shown here is derived from an EMBL/GenBank/DDBJ whole genome shotgun (WGS) entry which is preliminary data.</text>
</comment>
<feature type="domain" description="RecX first three-helical" evidence="8">
    <location>
        <begin position="12"/>
        <end position="50"/>
    </location>
</feature>
<dbReference type="AlphaFoldDB" id="A0A839T7S9"/>
<dbReference type="Pfam" id="PF02631">
    <property type="entry name" value="RecX_HTH2"/>
    <property type="match status" value="1"/>
</dbReference>
<dbReference type="PANTHER" id="PTHR33602">
    <property type="entry name" value="REGULATORY PROTEIN RECX FAMILY PROTEIN"/>
    <property type="match status" value="1"/>
</dbReference>
<evidence type="ECO:0000259" key="6">
    <source>
        <dbReference type="Pfam" id="PF02631"/>
    </source>
</evidence>
<reference evidence="9 10" key="1">
    <citation type="submission" date="2020-08" db="EMBL/GenBank/DDBJ databases">
        <title>Genomic Encyclopedia of Type Strains, Phase III (KMG-III): the genomes of soil and plant-associated and newly described type strains.</title>
        <authorList>
            <person name="Whitman W."/>
        </authorList>
    </citation>
    <scope>NUCLEOTIDE SEQUENCE [LARGE SCALE GENOMIC DNA]</scope>
    <source>
        <strain evidence="9 10">CECT 4462</strain>
    </source>
</reference>
<dbReference type="PANTHER" id="PTHR33602:SF1">
    <property type="entry name" value="REGULATORY PROTEIN RECX FAMILY PROTEIN"/>
    <property type="match status" value="1"/>
</dbReference>
<name>A0A839T7S9_AZOMA</name>
<evidence type="ECO:0000256" key="5">
    <source>
        <dbReference type="HAMAP-Rule" id="MF_01114"/>
    </source>
</evidence>